<reference evidence="1" key="1">
    <citation type="submission" date="2022-06" db="EMBL/GenBank/DDBJ databases">
        <title>Phylogenomic reconstructions and comparative analyses of Kickxellomycotina fungi.</title>
        <authorList>
            <person name="Reynolds N.K."/>
            <person name="Stajich J.E."/>
            <person name="Barry K."/>
            <person name="Grigoriev I.V."/>
            <person name="Crous P."/>
            <person name="Smith M.E."/>
        </authorList>
    </citation>
    <scope>NUCLEOTIDE SEQUENCE</scope>
    <source>
        <strain evidence="1">RSA 2271</strain>
    </source>
</reference>
<feature type="non-terminal residue" evidence="1">
    <location>
        <position position="251"/>
    </location>
</feature>
<keyword evidence="1" id="KW-0560">Oxidoreductase</keyword>
<name>A0ACC1H6K5_9FUNG</name>
<organism evidence="1 2">
    <name type="scientific">Spiromyces aspiralis</name>
    <dbReference type="NCBI Taxonomy" id="68401"/>
    <lineage>
        <taxon>Eukaryota</taxon>
        <taxon>Fungi</taxon>
        <taxon>Fungi incertae sedis</taxon>
        <taxon>Zoopagomycota</taxon>
        <taxon>Kickxellomycotina</taxon>
        <taxon>Kickxellomycetes</taxon>
        <taxon>Kickxellales</taxon>
        <taxon>Kickxellaceae</taxon>
        <taxon>Spiromyces</taxon>
    </lineage>
</organism>
<proteinExistence type="predicted"/>
<sequence length="251" mass="28003">MPAEHSKVLCTYENAGPKEVEEAIEGALAAKSIWETMPLYDRQAIFLRAADLISKKYRYKAMAATMLGQGKNIWQAEIDAAAESCDFLRFNVKFSDEIYSHQPARNADGIWNRVEYRSLEGFVYAVSPFNFTAIGCNLATAPALMGNTVLWKPAPAATLSNYFIYQILREAGLPDGVIQFIPGPAPEISQQVFAHSDFAALHFTGSTTVFKQMWKDISHNIDRYRGYPRIVGETGGKNFHLLHRSADVDNA</sequence>
<accession>A0ACC1H6K5</accession>
<dbReference type="EC" id="1.2.1.88" evidence="1"/>
<evidence type="ECO:0000313" key="1">
    <source>
        <dbReference type="EMBL" id="KAJ1670380.1"/>
    </source>
</evidence>
<protein>
    <submittedName>
        <fullName evidence="1">1-pyrroline-5-carboxylate dehydrogenase</fullName>
        <ecNumber evidence="1">1.2.1.88</ecNumber>
    </submittedName>
</protein>
<comment type="caution">
    <text evidence="1">The sequence shown here is derived from an EMBL/GenBank/DDBJ whole genome shotgun (WGS) entry which is preliminary data.</text>
</comment>
<gene>
    <name evidence="1" type="primary">PUT2_3</name>
    <name evidence="1" type="ORF">EV182_008246</name>
</gene>
<dbReference type="EMBL" id="JAMZIH010009295">
    <property type="protein sequence ID" value="KAJ1670380.1"/>
    <property type="molecule type" value="Genomic_DNA"/>
</dbReference>
<dbReference type="Proteomes" id="UP001145114">
    <property type="component" value="Unassembled WGS sequence"/>
</dbReference>
<evidence type="ECO:0000313" key="2">
    <source>
        <dbReference type="Proteomes" id="UP001145114"/>
    </source>
</evidence>
<keyword evidence="2" id="KW-1185">Reference proteome</keyword>